<reference evidence="2 3" key="1">
    <citation type="submission" date="2019-02" db="EMBL/GenBank/DDBJ databases">
        <title>Deep-cultivation of Planctomycetes and their phenomic and genomic characterization uncovers novel biology.</title>
        <authorList>
            <person name="Wiegand S."/>
            <person name="Jogler M."/>
            <person name="Boedeker C."/>
            <person name="Pinto D."/>
            <person name="Vollmers J."/>
            <person name="Rivas-Marin E."/>
            <person name="Kohn T."/>
            <person name="Peeters S.H."/>
            <person name="Heuer A."/>
            <person name="Rast P."/>
            <person name="Oberbeckmann S."/>
            <person name="Bunk B."/>
            <person name="Jeske O."/>
            <person name="Meyerdierks A."/>
            <person name="Storesund J.E."/>
            <person name="Kallscheuer N."/>
            <person name="Luecker S."/>
            <person name="Lage O.M."/>
            <person name="Pohl T."/>
            <person name="Merkel B.J."/>
            <person name="Hornburger P."/>
            <person name="Mueller R.-W."/>
            <person name="Bruemmer F."/>
            <person name="Labrenz M."/>
            <person name="Spormann A.M."/>
            <person name="Op den Camp H."/>
            <person name="Overmann J."/>
            <person name="Amann R."/>
            <person name="Jetten M.S.M."/>
            <person name="Mascher T."/>
            <person name="Medema M.H."/>
            <person name="Devos D.P."/>
            <person name="Kaster A.-K."/>
            <person name="Ovreas L."/>
            <person name="Rohde M."/>
            <person name="Galperin M.Y."/>
            <person name="Jogler C."/>
        </authorList>
    </citation>
    <scope>NUCLEOTIDE SEQUENCE [LARGE SCALE GENOMIC DNA]</scope>
    <source>
        <strain evidence="2 3">Pan181</strain>
    </source>
</reference>
<dbReference type="AlphaFoldDB" id="A0A518ALU9"/>
<accession>A0A518ALU9</accession>
<evidence type="ECO:0000256" key="1">
    <source>
        <dbReference type="SAM" id="MobiDB-lite"/>
    </source>
</evidence>
<feature type="region of interest" description="Disordered" evidence="1">
    <location>
        <begin position="222"/>
        <end position="254"/>
    </location>
</feature>
<protein>
    <submittedName>
        <fullName evidence="2">Uncharacterized protein</fullName>
    </submittedName>
</protein>
<evidence type="ECO:0000313" key="3">
    <source>
        <dbReference type="Proteomes" id="UP000315750"/>
    </source>
</evidence>
<sequence length="254" mass="28652">MPESFWNFDSPPSWVPKYTDASKLAEADAAIANMIAQLSGDWNELELRNLSETEKTTLASLRRSGLTEEEWHYQLLYGNRSPASVRITLSGNVSKKLLLDRLEQDDSEWQEYHRSSVFKIRLSAAGIAAKSDLNGNDKTLAEHVLCCVRGFASNPVGVVAEPVIRTQFTSPEEQTKQTNQPPGKKRPKCNTVIIETIQSNPESCGWSLRRWASEIGYSESTIQGTPTWKAHLAPQRERSKAEKAMQRNRRPKHN</sequence>
<feature type="region of interest" description="Disordered" evidence="1">
    <location>
        <begin position="169"/>
        <end position="188"/>
    </location>
</feature>
<proteinExistence type="predicted"/>
<dbReference type="Proteomes" id="UP000315750">
    <property type="component" value="Chromosome"/>
</dbReference>
<dbReference type="KEGG" id="amuc:Pan181_18850"/>
<name>A0A518ALU9_9BACT</name>
<dbReference type="EMBL" id="CP036278">
    <property type="protein sequence ID" value="QDU55691.1"/>
    <property type="molecule type" value="Genomic_DNA"/>
</dbReference>
<feature type="compositionally biased region" description="Polar residues" evidence="1">
    <location>
        <begin position="169"/>
        <end position="181"/>
    </location>
</feature>
<evidence type="ECO:0000313" key="2">
    <source>
        <dbReference type="EMBL" id="QDU55691.1"/>
    </source>
</evidence>
<dbReference type="RefSeq" id="WP_145246517.1">
    <property type="nucleotide sequence ID" value="NZ_CP036278.1"/>
</dbReference>
<gene>
    <name evidence="2" type="ORF">Pan181_18850</name>
</gene>
<feature type="compositionally biased region" description="Basic and acidic residues" evidence="1">
    <location>
        <begin position="234"/>
        <end position="245"/>
    </location>
</feature>
<keyword evidence="3" id="KW-1185">Reference proteome</keyword>
<organism evidence="2 3">
    <name type="scientific">Aeoliella mucimassa</name>
    <dbReference type="NCBI Taxonomy" id="2527972"/>
    <lineage>
        <taxon>Bacteria</taxon>
        <taxon>Pseudomonadati</taxon>
        <taxon>Planctomycetota</taxon>
        <taxon>Planctomycetia</taxon>
        <taxon>Pirellulales</taxon>
        <taxon>Lacipirellulaceae</taxon>
        <taxon>Aeoliella</taxon>
    </lineage>
</organism>